<dbReference type="Pfam" id="PF00128">
    <property type="entry name" value="Alpha-amylase"/>
    <property type="match status" value="1"/>
</dbReference>
<dbReference type="Gene3D" id="1.20.58.80">
    <property type="entry name" value="Phosphotransferase system, lactose/cellobiose-type IIA subunit"/>
    <property type="match status" value="1"/>
</dbReference>
<keyword evidence="3 6" id="KW-0808">Transferase</keyword>
<dbReference type="HAMAP" id="MF_02124">
    <property type="entry name" value="GlgE"/>
    <property type="match status" value="1"/>
</dbReference>
<reference evidence="9 10" key="1">
    <citation type="journal article" date="2017" name="ISME J.">
        <title>Energy and carbon metabolisms in a deep terrestrial subsurface fluid microbial community.</title>
        <authorList>
            <person name="Momper L."/>
            <person name="Jungbluth S.P."/>
            <person name="Lee M.D."/>
            <person name="Amend J.P."/>
        </authorList>
    </citation>
    <scope>NUCLEOTIDE SEQUENCE [LARGE SCALE GENOMIC DNA]</scope>
    <source>
        <strain evidence="9">SURF_5</strain>
    </source>
</reference>
<evidence type="ECO:0000259" key="8">
    <source>
        <dbReference type="SMART" id="SM00642"/>
    </source>
</evidence>
<feature type="domain" description="Glycosyl hydrolase family 13 catalytic" evidence="8">
    <location>
        <begin position="196"/>
        <end position="546"/>
    </location>
</feature>
<sequence>MDEGRKRVVIERVRPEIDCGRFPIKRVVGEKVTVRADIFADGHDSLSAVLCHKKEGAPVWNETHMKYLVNDRWEGQFPVDEIGFYRYTIEAWVDRFKTWRADLAKKANAGTGTRVDLLIGADLLGEAAGRASGPDAERLQDLARALRTVPDDQTAFDLSFGDEPASLMAKYPDRRFATGYGKELVVFVDRTKAQFSAWYEMFPRSCSAEPGRHGTFADCEKRLPYIASMGFDVLYLPPIHPIGTTNRKGRNNRPDAGPDDPGSPWAIGSSEGGHMAVHPQLGTLEDFRRLVEKGKELGVETAIDLALQGTPDHPYVKDHPEWFRWRPDGTIQYAENPPKKYEDIYPFNFESDSWRKLWEEIRKIVFFWIEQGVTIFRVDNPHTKPFQFWEWLIAEVRSVRPDILFLSEAFTRPKVMYDLAKVGFSQSYTYFTWRNTKWELEQYFAELTQTEVSEFFRPNLWPNTPDILTEYLQMGGRPAFMIRFILAATLGASYGIYGPAFELCEDRAREFGSEEYFGSEKYEIRYWDIDRSDSLKHLIAMVNKLRRENPALQSGRNLRFHAISNEQLICYSKHTDDLSDIILAVVNLDAHHAHAGWLDIPLSLFGLDPHQSYQAHDLLSGARYLWYGSRNYVEIDPNVVPAHLFRIRRRIRTERDFDYFM</sequence>
<proteinExistence type="inferred from homology"/>
<dbReference type="Gene3D" id="2.60.40.1180">
    <property type="entry name" value="Golgi alpha-mannosidase II"/>
    <property type="match status" value="1"/>
</dbReference>
<dbReference type="GO" id="GO:0016758">
    <property type="term" value="F:hexosyltransferase activity"/>
    <property type="evidence" value="ECO:0007669"/>
    <property type="project" value="UniProtKB-UniRule"/>
</dbReference>
<feature type="binding site" evidence="6">
    <location>
        <position position="308"/>
    </location>
    <ligand>
        <name>alpha-maltose 1-phosphate</name>
        <dbReference type="ChEBI" id="CHEBI:63576"/>
    </ligand>
</feature>
<protein>
    <recommendedName>
        <fullName evidence="6">Alpha-1,4-glucan:maltose-1-phosphate maltosyltransferase</fullName>
        <shortName evidence="6">GMPMT</shortName>
        <ecNumber evidence="6">2.4.99.16</ecNumber>
    </recommendedName>
    <alternativeName>
        <fullName evidence="6">(1-&gt;4)-alpha-D-glucan:maltose-1-phosphate alpha-D-maltosyltransferase</fullName>
    </alternativeName>
</protein>
<dbReference type="InterPro" id="IPR006047">
    <property type="entry name" value="GH13_cat_dom"/>
</dbReference>
<dbReference type="Pfam" id="PF21702">
    <property type="entry name" value="GLGE_C"/>
    <property type="match status" value="1"/>
</dbReference>
<dbReference type="Gene3D" id="3.20.20.80">
    <property type="entry name" value="Glycosidases"/>
    <property type="match status" value="1"/>
</dbReference>
<comment type="catalytic activity">
    <reaction evidence="5 6">
        <text>alpha-maltose 1-phosphate + [(1-&gt;4)-alpha-D-glucosyl](n) = [(1-&gt;4)-alpha-D-glucosyl](n+2) + phosphate</text>
        <dbReference type="Rhea" id="RHEA:42692"/>
        <dbReference type="Rhea" id="RHEA-COMP:9584"/>
        <dbReference type="Rhea" id="RHEA-COMP:10183"/>
        <dbReference type="ChEBI" id="CHEBI:15444"/>
        <dbReference type="ChEBI" id="CHEBI:43474"/>
        <dbReference type="ChEBI" id="CHEBI:63576"/>
        <dbReference type="EC" id="2.4.99.16"/>
    </reaction>
</comment>
<keyword evidence="4 6" id="KW-0119">Carbohydrate metabolism</keyword>
<comment type="subunit">
    <text evidence="1 6">Homodimer.</text>
</comment>
<dbReference type="SUPFAM" id="SSF51445">
    <property type="entry name" value="(Trans)glycosidases"/>
    <property type="match status" value="1"/>
</dbReference>
<evidence type="ECO:0000256" key="6">
    <source>
        <dbReference type="HAMAP-Rule" id="MF_02124"/>
    </source>
</evidence>
<comment type="similarity">
    <text evidence="6">Belongs to the glycosyl hydrolase 13 family. GlgE subfamily.</text>
</comment>
<feature type="region of interest" description="Disordered" evidence="7">
    <location>
        <begin position="242"/>
        <end position="271"/>
    </location>
</feature>
<organism evidence="9 10">
    <name type="scientific">Abyssobacteria bacterium (strain SURF_5)</name>
    <dbReference type="NCBI Taxonomy" id="2093360"/>
    <lineage>
        <taxon>Bacteria</taxon>
        <taxon>Pseudomonadati</taxon>
        <taxon>Candidatus Hydrogenedentota</taxon>
        <taxon>Candidatus Abyssobacteria</taxon>
    </lineage>
</organism>
<evidence type="ECO:0000256" key="1">
    <source>
        <dbReference type="ARBA" id="ARBA00011738"/>
    </source>
</evidence>
<feature type="active site" description="Nucleophile" evidence="6">
    <location>
        <position position="379"/>
    </location>
</feature>
<feature type="binding site" evidence="6">
    <location>
        <position position="248"/>
    </location>
    <ligand>
        <name>alpha-maltose 1-phosphate</name>
        <dbReference type="ChEBI" id="CHEBI:63576"/>
    </ligand>
</feature>
<dbReference type="Gene3D" id="2.60.40.10">
    <property type="entry name" value="Immunoglobulins"/>
    <property type="match status" value="1"/>
</dbReference>
<dbReference type="PANTHER" id="PTHR47786:SF2">
    <property type="entry name" value="GLYCOSYL HYDROLASE FAMILY 13 CATALYTIC DOMAIN-CONTAINING PROTEIN"/>
    <property type="match status" value="1"/>
</dbReference>
<evidence type="ECO:0000256" key="5">
    <source>
        <dbReference type="ARBA" id="ARBA00048735"/>
    </source>
</evidence>
<evidence type="ECO:0000256" key="2">
    <source>
        <dbReference type="ARBA" id="ARBA00022676"/>
    </source>
</evidence>
<gene>
    <name evidence="6" type="primary">glgE</name>
    <name evidence="9" type="ORF">C4520_11450</name>
</gene>
<dbReference type="GO" id="GO:0004553">
    <property type="term" value="F:hydrolase activity, hydrolyzing O-glycosyl compounds"/>
    <property type="evidence" value="ECO:0007669"/>
    <property type="project" value="InterPro"/>
</dbReference>
<feature type="binding site" evidence="6">
    <location>
        <position position="380"/>
    </location>
    <ligand>
        <name>alpha-maltose 1-phosphate</name>
        <dbReference type="ChEBI" id="CHEBI:63576"/>
    </ligand>
</feature>
<dbReference type="EC" id="2.4.99.16" evidence="6"/>
<feature type="site" description="Transition state stabilizer" evidence="6">
    <location>
        <position position="466"/>
    </location>
</feature>
<name>A0A3A4NN25_ABYX5</name>
<keyword evidence="2 6" id="KW-0328">Glycosyltransferase</keyword>
<dbReference type="InterPro" id="IPR021828">
    <property type="entry name" value="GlgE_dom_N/S"/>
</dbReference>
<comment type="function">
    <text evidence="6">Maltosyltransferase that uses maltose 1-phosphate (M1P) as the sugar donor to elongate linear or branched alpha-(1-&gt;4)-glucans. Is involved in a branched alpha-glucan biosynthetic pathway from trehalose, together with TreS, Mak and GlgB.</text>
</comment>
<dbReference type="GO" id="GO:0030979">
    <property type="term" value="P:alpha-glucan biosynthetic process"/>
    <property type="evidence" value="ECO:0007669"/>
    <property type="project" value="UniProtKB-UniRule"/>
</dbReference>
<dbReference type="InterPro" id="IPR017853">
    <property type="entry name" value="GH"/>
</dbReference>
<feature type="active site" description="Proton donor" evidence="6">
    <location>
        <position position="408"/>
    </location>
</feature>
<dbReference type="InterPro" id="IPR013780">
    <property type="entry name" value="Glyco_hydro_b"/>
</dbReference>
<evidence type="ECO:0000313" key="9">
    <source>
        <dbReference type="EMBL" id="RJP20389.1"/>
    </source>
</evidence>
<dbReference type="Pfam" id="PF11896">
    <property type="entry name" value="GlgE_dom_N_S"/>
    <property type="match status" value="1"/>
</dbReference>
<dbReference type="SMART" id="SM00642">
    <property type="entry name" value="Aamy"/>
    <property type="match status" value="1"/>
</dbReference>
<dbReference type="InterPro" id="IPR013783">
    <property type="entry name" value="Ig-like_fold"/>
</dbReference>
<feature type="binding site" evidence="6">
    <location>
        <position position="343"/>
    </location>
    <ligand>
        <name>alpha-maltose 1-phosphate</name>
        <dbReference type="ChEBI" id="CHEBI:63576"/>
    </ligand>
</feature>
<dbReference type="CDD" id="cd11344">
    <property type="entry name" value="AmyAc_GlgE_like"/>
    <property type="match status" value="1"/>
</dbReference>
<dbReference type="PANTHER" id="PTHR47786">
    <property type="entry name" value="ALPHA-1,4-GLUCAN:MALTOSE-1-PHOSPHATE MALTOSYLTRANSFERASE"/>
    <property type="match status" value="1"/>
</dbReference>
<evidence type="ECO:0000256" key="4">
    <source>
        <dbReference type="ARBA" id="ARBA00023277"/>
    </source>
</evidence>
<dbReference type="AlphaFoldDB" id="A0A3A4NN25"/>
<dbReference type="EMBL" id="QZKU01000077">
    <property type="protein sequence ID" value="RJP20389.1"/>
    <property type="molecule type" value="Genomic_DNA"/>
</dbReference>
<dbReference type="InterPro" id="IPR026585">
    <property type="entry name" value="GlgE"/>
</dbReference>
<evidence type="ECO:0000256" key="3">
    <source>
        <dbReference type="ARBA" id="ARBA00022679"/>
    </source>
</evidence>
<feature type="binding site" evidence="6">
    <location>
        <begin position="521"/>
        <end position="522"/>
    </location>
    <ligand>
        <name>alpha-maltose 1-phosphate</name>
        <dbReference type="ChEBI" id="CHEBI:63576"/>
    </ligand>
</feature>
<comment type="caution">
    <text evidence="9">The sequence shown here is derived from an EMBL/GenBank/DDBJ whole genome shotgun (WGS) entry which is preliminary data.</text>
</comment>
<evidence type="ECO:0000313" key="10">
    <source>
        <dbReference type="Proteomes" id="UP000265882"/>
    </source>
</evidence>
<dbReference type="InterPro" id="IPR049171">
    <property type="entry name" value="GLGE_C"/>
</dbReference>
<dbReference type="Proteomes" id="UP000265882">
    <property type="component" value="Unassembled WGS sequence"/>
</dbReference>
<evidence type="ECO:0000256" key="7">
    <source>
        <dbReference type="SAM" id="MobiDB-lite"/>
    </source>
</evidence>
<accession>A0A3A4NN25</accession>